<reference evidence="2 3" key="1">
    <citation type="submission" date="2017-10" db="EMBL/GenBank/DDBJ databases">
        <title>Sequencing the genomes of 1000 actinobacteria strains.</title>
        <authorList>
            <person name="Klenk H.-P."/>
        </authorList>
    </citation>
    <scope>NUCLEOTIDE SEQUENCE [LARGE SCALE GENOMIC DNA]</scope>
    <source>
        <strain evidence="2 3">DSM 21863</strain>
    </source>
</reference>
<keyword evidence="1" id="KW-0732">Signal</keyword>
<dbReference type="OrthoDB" id="5149644at2"/>
<dbReference type="AlphaFoldDB" id="A0A2A9F0L4"/>
<dbReference type="EMBL" id="PDJJ01000001">
    <property type="protein sequence ID" value="PFG44698.1"/>
    <property type="molecule type" value="Genomic_DNA"/>
</dbReference>
<evidence type="ECO:0000256" key="1">
    <source>
        <dbReference type="SAM" id="SignalP"/>
    </source>
</evidence>
<feature type="signal peptide" evidence="1">
    <location>
        <begin position="1"/>
        <end position="21"/>
    </location>
</feature>
<comment type="caution">
    <text evidence="2">The sequence shown here is derived from an EMBL/GenBank/DDBJ whole genome shotgun (WGS) entry which is preliminary data.</text>
</comment>
<organism evidence="2 3">
    <name type="scientific">Isoptericola jiangsuensis</name>
    <dbReference type="NCBI Taxonomy" id="548579"/>
    <lineage>
        <taxon>Bacteria</taxon>
        <taxon>Bacillati</taxon>
        <taxon>Actinomycetota</taxon>
        <taxon>Actinomycetes</taxon>
        <taxon>Micrococcales</taxon>
        <taxon>Promicromonosporaceae</taxon>
        <taxon>Isoptericola</taxon>
    </lineage>
</organism>
<evidence type="ECO:0000313" key="3">
    <source>
        <dbReference type="Proteomes" id="UP000224130"/>
    </source>
</evidence>
<protein>
    <recommendedName>
        <fullName evidence="4">Lipoprotein</fullName>
    </recommendedName>
</protein>
<gene>
    <name evidence="2" type="ORF">ATJ88_3434</name>
</gene>
<name>A0A2A9F0L4_9MICO</name>
<dbReference type="RefSeq" id="WP_098464871.1">
    <property type="nucleotide sequence ID" value="NZ_PDJJ01000001.1"/>
</dbReference>
<evidence type="ECO:0000313" key="2">
    <source>
        <dbReference type="EMBL" id="PFG44698.1"/>
    </source>
</evidence>
<sequence length="149" mass="15378">MRTLVAATAALSAAFLLAACAGPDTVEPAAETSATPEASTQSEGTVDALTTCRGYYDGEDLSIHARVTRWTPAVAEPATEENGAELAIIRDRIDAQLRWADDEPAAILRTVQAPFVTAIEGGSAEPADVESAATALAVLCGETGYTVPE</sequence>
<evidence type="ECO:0008006" key="4">
    <source>
        <dbReference type="Google" id="ProtNLM"/>
    </source>
</evidence>
<accession>A0A2A9F0L4</accession>
<dbReference type="Proteomes" id="UP000224130">
    <property type="component" value="Unassembled WGS sequence"/>
</dbReference>
<proteinExistence type="predicted"/>
<keyword evidence="3" id="KW-1185">Reference proteome</keyword>
<dbReference type="PROSITE" id="PS51257">
    <property type="entry name" value="PROKAR_LIPOPROTEIN"/>
    <property type="match status" value="1"/>
</dbReference>
<feature type="chain" id="PRO_5039277728" description="Lipoprotein" evidence="1">
    <location>
        <begin position="22"/>
        <end position="149"/>
    </location>
</feature>